<dbReference type="InterPro" id="IPR037679">
    <property type="entry name" value="Apc5"/>
</dbReference>
<gene>
    <name evidence="8" type="ORF">GAYE_SCF00G1652</name>
</gene>
<evidence type="ECO:0000256" key="4">
    <source>
        <dbReference type="ARBA" id="ARBA00022776"/>
    </source>
</evidence>
<comment type="similarity">
    <text evidence="1">Belongs to the APC5 family.</text>
</comment>
<dbReference type="GO" id="GO:0005680">
    <property type="term" value="C:anaphase-promoting complex"/>
    <property type="evidence" value="ECO:0007669"/>
    <property type="project" value="InterPro"/>
</dbReference>
<evidence type="ECO:0000256" key="3">
    <source>
        <dbReference type="ARBA" id="ARBA00022618"/>
    </source>
</evidence>
<sequence>MEPQIAIAYLKKRRILNALLVSNLCKEDLNTLNLEAWKLAARCSRFPESFDSYMDPSFLISDCLEYVLESCQDVLFEPWEGQQTQSVETIDELLDLAEKLKLFTSSRGTVEENDRPFVDPEGPIGQFLRRVIVALDSLSFEDLCLLLESWKFEAIEEAQELTCSIGDFQVPCSLLPQNDHEAHRLLEGFSRGIFPNNDEHTSQFLSISTDNATTTKAELVRFLHSVESADIVSATSSLHRYFDMELCSLECGPQHASLLLATAYLTLGIRPLAVIHLHETIKVAQQSGDKNCQLQALLWLCLADRNKKHLLMERVKFHVTEPNYQLLAAMKLEEWRICGKGLLSAVEMDESLQSEDRECTSLRDYLENFHSSSVAVNPSRVVFCILEAELWRLKGFLDISYIILDDCCSREANSLFSYPFLQCLCAQSLLDLELGKFDVAIQRFQPAIEYLASVDRTQRILDKDLIRIHVLYLLFWRAIYRQEGVAARLCFERIQNIVPSIENSSNTDHTLMVHKAHCALAMLEDDYEYARRIRSEWEKLSISKEKPLDYLESKLWEADIFLRVGAPAKALSPALQVAKISEMNKIEYYRLISSIIVVEIQCQMHEMEAAKNTLQKMEPLLLNSIPPFYQGRAYLIRAYLKAAQFSQAAEDNIVDAALKDIQLALDSFQKIQAYSYIRECHFFYALIQKAFPPQKPDIDTTCFHHCDWLPSREEGNQQRVHYYYQHLEKLDTL</sequence>
<evidence type="ECO:0000256" key="2">
    <source>
        <dbReference type="ARBA" id="ARBA00016066"/>
    </source>
</evidence>
<comment type="caution">
    <text evidence="8">The sequence shown here is derived from an EMBL/GenBank/DDBJ whole genome shotgun (WGS) entry which is preliminary data.</text>
</comment>
<keyword evidence="9" id="KW-1185">Reference proteome</keyword>
<dbReference type="GO" id="GO:0045842">
    <property type="term" value="P:positive regulation of mitotic metaphase/anaphase transition"/>
    <property type="evidence" value="ECO:0007669"/>
    <property type="project" value="TreeGrafter"/>
</dbReference>
<name>A0AAV9I8Z6_9RHOD</name>
<organism evidence="8 9">
    <name type="scientific">Galdieria yellowstonensis</name>
    <dbReference type="NCBI Taxonomy" id="3028027"/>
    <lineage>
        <taxon>Eukaryota</taxon>
        <taxon>Rhodophyta</taxon>
        <taxon>Bangiophyceae</taxon>
        <taxon>Galdieriales</taxon>
        <taxon>Galdieriaceae</taxon>
        <taxon>Galdieria</taxon>
    </lineage>
</organism>
<accession>A0AAV9I8Z6</accession>
<dbReference type="GO" id="GO:0031145">
    <property type="term" value="P:anaphase-promoting complex-dependent catabolic process"/>
    <property type="evidence" value="ECO:0007669"/>
    <property type="project" value="TreeGrafter"/>
</dbReference>
<feature type="domain" description="Anaphase-promoting complex subunit 5" evidence="7">
    <location>
        <begin position="219"/>
        <end position="304"/>
    </location>
</feature>
<dbReference type="InterPro" id="IPR026000">
    <property type="entry name" value="Apc5_dom"/>
</dbReference>
<dbReference type="GO" id="GO:0070979">
    <property type="term" value="P:protein K11-linked ubiquitination"/>
    <property type="evidence" value="ECO:0007669"/>
    <property type="project" value="TreeGrafter"/>
</dbReference>
<evidence type="ECO:0000256" key="6">
    <source>
        <dbReference type="ARBA" id="ARBA00023306"/>
    </source>
</evidence>
<reference evidence="8 9" key="1">
    <citation type="submission" date="2022-07" db="EMBL/GenBank/DDBJ databases">
        <title>Genome-wide signatures of adaptation to extreme environments.</title>
        <authorList>
            <person name="Cho C.H."/>
            <person name="Yoon H.S."/>
        </authorList>
    </citation>
    <scope>NUCLEOTIDE SEQUENCE [LARGE SCALE GENOMIC DNA]</scope>
    <source>
        <strain evidence="8 9">108.79 E11</strain>
    </source>
</reference>
<keyword evidence="6" id="KW-0131">Cell cycle</keyword>
<keyword evidence="4" id="KW-0498">Mitosis</keyword>
<dbReference type="EMBL" id="JANCYU010000020">
    <property type="protein sequence ID" value="KAK4523756.1"/>
    <property type="molecule type" value="Genomic_DNA"/>
</dbReference>
<dbReference type="Proteomes" id="UP001300502">
    <property type="component" value="Unassembled WGS sequence"/>
</dbReference>
<proteinExistence type="inferred from homology"/>
<evidence type="ECO:0000313" key="9">
    <source>
        <dbReference type="Proteomes" id="UP001300502"/>
    </source>
</evidence>
<dbReference type="AlphaFoldDB" id="A0AAV9I8Z6"/>
<dbReference type="PANTHER" id="PTHR12830:SF9">
    <property type="entry name" value="ANAPHASE-PROMOTING COMPLEX SUBUNIT 5"/>
    <property type="match status" value="1"/>
</dbReference>
<dbReference type="GO" id="GO:0051301">
    <property type="term" value="P:cell division"/>
    <property type="evidence" value="ECO:0007669"/>
    <property type="project" value="UniProtKB-KW"/>
</dbReference>
<protein>
    <recommendedName>
        <fullName evidence="2">Anaphase-promoting complex subunit 5</fullName>
    </recommendedName>
</protein>
<evidence type="ECO:0000259" key="7">
    <source>
        <dbReference type="Pfam" id="PF12862"/>
    </source>
</evidence>
<evidence type="ECO:0000256" key="5">
    <source>
        <dbReference type="ARBA" id="ARBA00022786"/>
    </source>
</evidence>
<dbReference type="PANTHER" id="PTHR12830">
    <property type="entry name" value="ANAPHASE-PROMOTING COMPLEX SUBUNIT 5"/>
    <property type="match status" value="1"/>
</dbReference>
<evidence type="ECO:0000313" key="8">
    <source>
        <dbReference type="EMBL" id="KAK4523756.1"/>
    </source>
</evidence>
<dbReference type="Pfam" id="PF12862">
    <property type="entry name" value="ANAPC5"/>
    <property type="match status" value="1"/>
</dbReference>
<keyword evidence="5" id="KW-0833">Ubl conjugation pathway</keyword>
<keyword evidence="3" id="KW-0132">Cell division</keyword>
<evidence type="ECO:0000256" key="1">
    <source>
        <dbReference type="ARBA" id="ARBA00007450"/>
    </source>
</evidence>